<feature type="compositionally biased region" description="Polar residues" evidence="1">
    <location>
        <begin position="130"/>
        <end position="148"/>
    </location>
</feature>
<feature type="compositionally biased region" description="Polar residues" evidence="1">
    <location>
        <begin position="164"/>
        <end position="174"/>
    </location>
</feature>
<accession>A0A0H2R447</accession>
<evidence type="ECO:0000313" key="2">
    <source>
        <dbReference type="EMBL" id="KLO04263.1"/>
    </source>
</evidence>
<evidence type="ECO:0000256" key="1">
    <source>
        <dbReference type="SAM" id="MobiDB-lite"/>
    </source>
</evidence>
<proteinExistence type="predicted"/>
<sequence length="382" mass="42479">MPKAPPPPPKSVKKLHEVPMGTLREWARASGERVDISAATLVYKLRVRNEAGVKKTAKGYRGPCREFHKYNEGVNGMNAGYLLDVCIRELCEDKVQKIEIPDDIRMKLANDIHAIQHFAAEYKREDKALKQNNKPPRVTTTRKTNVQVTAVRKPMASAPEQHRSPSTSTNQSAQVFRESTAPPSSDSDVYYTANTHPSTSSDNPSPSDGCSNSDKIGGPHTSPVRPARIIAPIRRKWPRPSVPFLGFEDDEIVLPKAGGAQKKEERYMPQYLDGDSEDVFPEISDVIKEKKSTAMFIDLTTPKRTSKRAAATEPPVRQKKFRPAIIGDDKPKARMPALFIDPDSKTGVRAGPSAHQNTVANLKPRIMDKALYREVIEILDSP</sequence>
<dbReference type="AlphaFoldDB" id="A0A0H2R447"/>
<gene>
    <name evidence="2" type="ORF">SCHPADRAFT_947838</name>
</gene>
<protein>
    <submittedName>
        <fullName evidence="2">Uncharacterized protein</fullName>
    </submittedName>
</protein>
<evidence type="ECO:0000313" key="3">
    <source>
        <dbReference type="Proteomes" id="UP000053477"/>
    </source>
</evidence>
<feature type="region of interest" description="Disordered" evidence="1">
    <location>
        <begin position="126"/>
        <end position="227"/>
    </location>
</feature>
<reference evidence="2 3" key="1">
    <citation type="submission" date="2015-04" db="EMBL/GenBank/DDBJ databases">
        <title>Complete genome sequence of Schizopora paradoxa KUC8140, a cosmopolitan wood degrader in East Asia.</title>
        <authorList>
            <consortium name="DOE Joint Genome Institute"/>
            <person name="Min B."/>
            <person name="Park H."/>
            <person name="Jang Y."/>
            <person name="Kim J.-J."/>
            <person name="Kim K.H."/>
            <person name="Pangilinan J."/>
            <person name="Lipzen A."/>
            <person name="Riley R."/>
            <person name="Grigoriev I.V."/>
            <person name="Spatafora J.W."/>
            <person name="Choi I.-G."/>
        </authorList>
    </citation>
    <scope>NUCLEOTIDE SEQUENCE [LARGE SCALE GENOMIC DNA]</scope>
    <source>
        <strain evidence="2 3">KUC8140</strain>
    </source>
</reference>
<name>A0A0H2R447_9AGAM</name>
<dbReference type="InParanoid" id="A0A0H2R447"/>
<keyword evidence="3" id="KW-1185">Reference proteome</keyword>
<organism evidence="2 3">
    <name type="scientific">Schizopora paradoxa</name>
    <dbReference type="NCBI Taxonomy" id="27342"/>
    <lineage>
        <taxon>Eukaryota</taxon>
        <taxon>Fungi</taxon>
        <taxon>Dikarya</taxon>
        <taxon>Basidiomycota</taxon>
        <taxon>Agaricomycotina</taxon>
        <taxon>Agaricomycetes</taxon>
        <taxon>Hymenochaetales</taxon>
        <taxon>Schizoporaceae</taxon>
        <taxon>Schizopora</taxon>
    </lineage>
</organism>
<feature type="compositionally biased region" description="Low complexity" evidence="1">
    <location>
        <begin position="194"/>
        <end position="208"/>
    </location>
</feature>
<dbReference type="EMBL" id="KQ086622">
    <property type="protein sequence ID" value="KLO04263.1"/>
    <property type="molecule type" value="Genomic_DNA"/>
</dbReference>
<feature type="region of interest" description="Disordered" evidence="1">
    <location>
        <begin position="305"/>
        <end position="327"/>
    </location>
</feature>
<dbReference type="Proteomes" id="UP000053477">
    <property type="component" value="Unassembled WGS sequence"/>
</dbReference>